<evidence type="ECO:0000313" key="7">
    <source>
        <dbReference type="EMBL" id="CAJ0964398.1"/>
    </source>
</evidence>
<keyword evidence="4 6" id="KW-0496">Mitochondrion</keyword>
<name>A0ABN9MJI3_9NEOB</name>
<organism evidence="7 8">
    <name type="scientific">Ranitomeya imitator</name>
    <name type="common">mimic poison frog</name>
    <dbReference type="NCBI Taxonomy" id="111125"/>
    <lineage>
        <taxon>Eukaryota</taxon>
        <taxon>Metazoa</taxon>
        <taxon>Chordata</taxon>
        <taxon>Craniata</taxon>
        <taxon>Vertebrata</taxon>
        <taxon>Euteleostomi</taxon>
        <taxon>Amphibia</taxon>
        <taxon>Batrachia</taxon>
        <taxon>Anura</taxon>
        <taxon>Neobatrachia</taxon>
        <taxon>Hyloidea</taxon>
        <taxon>Dendrobatidae</taxon>
        <taxon>Dendrobatinae</taxon>
        <taxon>Ranitomeya</taxon>
    </lineage>
</organism>
<evidence type="ECO:0000256" key="6">
    <source>
        <dbReference type="RuleBase" id="RU368039"/>
    </source>
</evidence>
<dbReference type="PANTHER" id="PTHR13137:SF6">
    <property type="entry name" value="SUCCINATE DEHYDROGENASE ASSEMBLY FACTOR 3, MITOCHONDRIAL"/>
    <property type="match status" value="1"/>
</dbReference>
<dbReference type="Proteomes" id="UP001176940">
    <property type="component" value="Unassembled WGS sequence"/>
</dbReference>
<protein>
    <recommendedName>
        <fullName evidence="6">Succinate dehydrogenase assembly factor 3</fullName>
        <shortName evidence="6">SDH assembly factor 3</shortName>
        <shortName evidence="6">SDHAF3</shortName>
    </recommendedName>
</protein>
<keyword evidence="3" id="KW-0809">Transit peptide</keyword>
<comment type="subunit">
    <text evidence="6">Interacts with the iron-sulfur protein subunit within the SDH catalytic dimer.</text>
</comment>
<gene>
    <name evidence="7" type="ORF">RIMI_LOCUS19174317</name>
</gene>
<reference evidence="7" key="1">
    <citation type="submission" date="2023-07" db="EMBL/GenBank/DDBJ databases">
        <authorList>
            <person name="Stuckert A."/>
        </authorList>
    </citation>
    <scope>NUCLEOTIDE SEQUENCE</scope>
</reference>
<accession>A0ABN9MJI3</accession>
<keyword evidence="8" id="KW-1185">Reference proteome</keyword>
<evidence type="ECO:0000256" key="5">
    <source>
        <dbReference type="ARBA" id="ARBA00023186"/>
    </source>
</evidence>
<keyword evidence="5 6" id="KW-0143">Chaperone</keyword>
<comment type="caution">
    <text evidence="7">The sequence shown here is derived from an EMBL/GenBank/DDBJ whole genome shotgun (WGS) entry which is preliminary data.</text>
</comment>
<evidence type="ECO:0000256" key="3">
    <source>
        <dbReference type="ARBA" id="ARBA00022946"/>
    </source>
</evidence>
<comment type="similarity">
    <text evidence="2 6">Belongs to the complex I LYR family. SDHAF3 subfamily.</text>
</comment>
<evidence type="ECO:0000256" key="4">
    <source>
        <dbReference type="ARBA" id="ARBA00023128"/>
    </source>
</evidence>
<evidence type="ECO:0000313" key="8">
    <source>
        <dbReference type="Proteomes" id="UP001176940"/>
    </source>
</evidence>
<dbReference type="InterPro" id="IPR008381">
    <property type="entry name" value="SDHAF3/Sdh7"/>
</dbReference>
<dbReference type="PANTHER" id="PTHR13137">
    <property type="entry name" value="DC11 ACN9 HOMOLOG"/>
    <property type="match status" value="1"/>
</dbReference>
<evidence type="ECO:0000256" key="1">
    <source>
        <dbReference type="ARBA" id="ARBA00004305"/>
    </source>
</evidence>
<comment type="subcellular location">
    <subcellularLocation>
        <location evidence="1 6">Mitochondrion matrix</location>
    </subcellularLocation>
</comment>
<sequence length="148" mass="16996">MPLGSNDPDVPPYCTDLLCPLNVLILKPIRIHSPRPPYHDMFPQSEQQSFIQLSCQCLPLKSSCQSRTFSWSSWHVKSQQLGYAAMLWEQAKHGIQHSEANGHYGVPLTEDKLDWFNEEQIGQLHELMQEATKSKTQFDVDEDTGQKR</sequence>
<proteinExistence type="inferred from homology"/>
<evidence type="ECO:0000256" key="2">
    <source>
        <dbReference type="ARBA" id="ARBA00006020"/>
    </source>
</evidence>
<dbReference type="EMBL" id="CAUEEQ010060539">
    <property type="protein sequence ID" value="CAJ0964398.1"/>
    <property type="molecule type" value="Genomic_DNA"/>
</dbReference>
<comment type="function">
    <text evidence="6">Plays an essential role in the assembly of succinate dehydrogenase (SDH), an enzyme complex (also referred to as respiratory complex II) that is a component of both the tricarboxylic acid (TCA) cycle and the mitochondrial electron transport chain, and which couples the oxidation of succinate to fumarate with the reduction of ubiquinone (coenzyme Q) to ubiquinol. Promotes maturation of the iron-sulfur protein subunit of the SDH catalytic dimer, protecting it from the deleterious effects of oxidants. May act together with SDHAF1.</text>
</comment>